<feature type="domain" description="AMP-binding enzyme C-terminal" evidence="2">
    <location>
        <begin position="477"/>
        <end position="552"/>
    </location>
</feature>
<sequence length="566" mass="62768">MNTASPLSPESSWPWLAHYPQGIDWHAPLEISSVCTLLERTAAAFPQQPAVDFMGHVQTWGEVGRQVNRLAKGLQGLGVKKGTRVGLFLPNCSYFPIAYYAILKAGGTVVNFNPLYAPRELVHQIRDSQTEIMLTLDLKILYDKLAEIRQESGLGRILICPFADILPFPKSILFPLLKRRDVARIPDEPYISWLADVTENDGLPALVAINPDDDVAVLQYTGGTTGVPKGAMLTHANIVANTHQCALWFLGAKPGEKMLGVIPFFHVFAMTAVMNLSVYFGFEIIIPVPRFDLDKTLRAIHKKKPHYFPAVPAIYNAINNHSRLSRYNLRSLRFCMSGGAPLPVEVKKVFEQNTGCVVVEGYGLTETTPVVCVNPVIGENRAGSIGLPLPQTVVEVVSPEDKVTVMKTGERGELCVRGPQVMKGYWNKPGETANVLRNGRLHTGDIALMDEDGYVYIVDRIKDMILVNGYNVYPRNVEEAIYLNPAIEECIVAGLPDPERGETVKAWIKLKAGQALSEADLLAFLKDKISPIEMPRQIEFREKSLPKTMIGKLSRKDIVAEEMAKR</sequence>
<dbReference type="Gene3D" id="3.30.300.30">
    <property type="match status" value="1"/>
</dbReference>
<dbReference type="PANTHER" id="PTHR43767:SF1">
    <property type="entry name" value="NONRIBOSOMAL PEPTIDE SYNTHASE PES1 (EUROFUNG)-RELATED"/>
    <property type="match status" value="1"/>
</dbReference>
<evidence type="ECO:0000259" key="2">
    <source>
        <dbReference type="Pfam" id="PF13193"/>
    </source>
</evidence>
<dbReference type="InterPro" id="IPR000873">
    <property type="entry name" value="AMP-dep_synth/lig_dom"/>
</dbReference>
<dbReference type="InterPro" id="IPR050237">
    <property type="entry name" value="ATP-dep_AMP-bd_enzyme"/>
</dbReference>
<dbReference type="Pfam" id="PF13193">
    <property type="entry name" value="AMP-binding_C"/>
    <property type="match status" value="1"/>
</dbReference>
<dbReference type="InterPro" id="IPR042099">
    <property type="entry name" value="ANL_N_sf"/>
</dbReference>
<keyword evidence="3" id="KW-0436">Ligase</keyword>
<protein>
    <submittedName>
        <fullName evidence="3">Long-chain fatty acid--CoA ligase</fullName>
    </submittedName>
</protein>
<proteinExistence type="predicted"/>
<dbReference type="InterPro" id="IPR045851">
    <property type="entry name" value="AMP-bd_C_sf"/>
</dbReference>
<evidence type="ECO:0000313" key="3">
    <source>
        <dbReference type="EMBL" id="QQG36601.1"/>
    </source>
</evidence>
<dbReference type="PROSITE" id="PS00455">
    <property type="entry name" value="AMP_BINDING"/>
    <property type="match status" value="1"/>
</dbReference>
<gene>
    <name evidence="3" type="ORF">HYS17_02115</name>
</gene>
<name>A0A7T5UH50_9BACT</name>
<dbReference type="AlphaFoldDB" id="A0A7T5UH50"/>
<reference evidence="3 4" key="1">
    <citation type="submission" date="2020-07" db="EMBL/GenBank/DDBJ databases">
        <title>Huge and variable diversity of episymbiotic CPR bacteria and DPANN archaea in groundwater ecosystems.</title>
        <authorList>
            <person name="He C.Y."/>
            <person name="Keren R."/>
            <person name="Whittaker M."/>
            <person name="Farag I.F."/>
            <person name="Doudna J."/>
            <person name="Cate J.H.D."/>
            <person name="Banfield J.F."/>
        </authorList>
    </citation>
    <scope>NUCLEOTIDE SEQUENCE [LARGE SCALE GENOMIC DNA]</scope>
    <source>
        <strain evidence="3">NC_groundwater_70_Ag_B-0.1um_54_66</strain>
    </source>
</reference>
<dbReference type="Pfam" id="PF00501">
    <property type="entry name" value="AMP-binding"/>
    <property type="match status" value="1"/>
</dbReference>
<dbReference type="Proteomes" id="UP000595362">
    <property type="component" value="Chromosome"/>
</dbReference>
<dbReference type="GO" id="GO:0016878">
    <property type="term" value="F:acid-thiol ligase activity"/>
    <property type="evidence" value="ECO:0007669"/>
    <property type="project" value="UniProtKB-ARBA"/>
</dbReference>
<dbReference type="SUPFAM" id="SSF56801">
    <property type="entry name" value="Acetyl-CoA synthetase-like"/>
    <property type="match status" value="1"/>
</dbReference>
<dbReference type="EMBL" id="CP066681">
    <property type="protein sequence ID" value="QQG36601.1"/>
    <property type="molecule type" value="Genomic_DNA"/>
</dbReference>
<dbReference type="CDD" id="cd05936">
    <property type="entry name" value="FC-FACS_FadD_like"/>
    <property type="match status" value="1"/>
</dbReference>
<dbReference type="PANTHER" id="PTHR43767">
    <property type="entry name" value="LONG-CHAIN-FATTY-ACID--COA LIGASE"/>
    <property type="match status" value="1"/>
</dbReference>
<accession>A0A7T5UH50</accession>
<dbReference type="InterPro" id="IPR025110">
    <property type="entry name" value="AMP-bd_C"/>
</dbReference>
<feature type="domain" description="AMP-dependent synthetase/ligase" evidence="1">
    <location>
        <begin position="38"/>
        <end position="426"/>
    </location>
</feature>
<evidence type="ECO:0000313" key="4">
    <source>
        <dbReference type="Proteomes" id="UP000595362"/>
    </source>
</evidence>
<evidence type="ECO:0000259" key="1">
    <source>
        <dbReference type="Pfam" id="PF00501"/>
    </source>
</evidence>
<dbReference type="Gene3D" id="3.40.50.12780">
    <property type="entry name" value="N-terminal domain of ligase-like"/>
    <property type="match status" value="1"/>
</dbReference>
<organism evidence="3 4">
    <name type="scientific">Micavibrio aeruginosavorus</name>
    <dbReference type="NCBI Taxonomy" id="349221"/>
    <lineage>
        <taxon>Bacteria</taxon>
        <taxon>Pseudomonadati</taxon>
        <taxon>Bdellovibrionota</taxon>
        <taxon>Bdellovibrionia</taxon>
        <taxon>Bdellovibrionales</taxon>
        <taxon>Pseudobdellovibrionaceae</taxon>
        <taxon>Micavibrio</taxon>
    </lineage>
</organism>
<dbReference type="InterPro" id="IPR020845">
    <property type="entry name" value="AMP-binding_CS"/>
</dbReference>